<dbReference type="InterPro" id="IPR029479">
    <property type="entry name" value="Nitroreductase"/>
</dbReference>
<evidence type="ECO:0000256" key="3">
    <source>
        <dbReference type="ARBA" id="ARBA00022630"/>
    </source>
</evidence>
<keyword evidence="5" id="KW-0560">Oxidoreductase</keyword>
<keyword evidence="3" id="KW-0285">Flavoprotein</keyword>
<organism evidence="7 8">
    <name type="scientific">Bariatricus massiliensis</name>
    <dbReference type="NCBI Taxonomy" id="1745713"/>
    <lineage>
        <taxon>Bacteria</taxon>
        <taxon>Bacillati</taxon>
        <taxon>Bacillota</taxon>
        <taxon>Clostridia</taxon>
        <taxon>Lachnospirales</taxon>
        <taxon>Lachnospiraceae</taxon>
        <taxon>Bariatricus</taxon>
    </lineage>
</organism>
<evidence type="ECO:0000256" key="2">
    <source>
        <dbReference type="ARBA" id="ARBA00007118"/>
    </source>
</evidence>
<dbReference type="RefSeq" id="WP_066733746.1">
    <property type="nucleotide sequence ID" value="NZ_JAJCIQ010000003.1"/>
</dbReference>
<comment type="similarity">
    <text evidence="2">Belongs to the nitroreductase family.</text>
</comment>
<reference evidence="7 8" key="1">
    <citation type="submission" date="2021-10" db="EMBL/GenBank/DDBJ databases">
        <title>Collection of gut derived symbiotic bacterial strains cultured from healthy donors.</title>
        <authorList>
            <person name="Lin H."/>
            <person name="Littmann E."/>
            <person name="Kohout C."/>
            <person name="Pamer E.G."/>
        </authorList>
    </citation>
    <scope>NUCLEOTIDE SEQUENCE [LARGE SCALE GENOMIC DNA]</scope>
    <source>
        <strain evidence="7 8">DFI.1.165</strain>
    </source>
</reference>
<dbReference type="PANTHER" id="PTHR43673">
    <property type="entry name" value="NAD(P)H NITROREDUCTASE YDGI-RELATED"/>
    <property type="match status" value="1"/>
</dbReference>
<evidence type="ECO:0000313" key="7">
    <source>
        <dbReference type="EMBL" id="MCB7387090.1"/>
    </source>
</evidence>
<dbReference type="Pfam" id="PF00881">
    <property type="entry name" value="Nitroreductase"/>
    <property type="match status" value="1"/>
</dbReference>
<comment type="caution">
    <text evidence="7">The sequence shown here is derived from an EMBL/GenBank/DDBJ whole genome shotgun (WGS) entry which is preliminary data.</text>
</comment>
<gene>
    <name evidence="7" type="ORF">LIZ65_07285</name>
</gene>
<dbReference type="Gene3D" id="3.40.109.10">
    <property type="entry name" value="NADH Oxidase"/>
    <property type="match status" value="1"/>
</dbReference>
<dbReference type="PANTHER" id="PTHR43673:SF2">
    <property type="entry name" value="NITROREDUCTASE"/>
    <property type="match status" value="1"/>
</dbReference>
<dbReference type="InterPro" id="IPR000415">
    <property type="entry name" value="Nitroreductase-like"/>
</dbReference>
<evidence type="ECO:0000256" key="4">
    <source>
        <dbReference type="ARBA" id="ARBA00022643"/>
    </source>
</evidence>
<evidence type="ECO:0000313" key="8">
    <source>
        <dbReference type="Proteomes" id="UP001299546"/>
    </source>
</evidence>
<keyword evidence="4" id="KW-0288">FMN</keyword>
<dbReference type="CDD" id="cd20609">
    <property type="entry name" value="nitroreductase"/>
    <property type="match status" value="1"/>
</dbReference>
<sequence>MKFLELAKQRYSVRAYQDRKVEPEKLEKILEAAHVAPTAANRQPVRLLVVQEEEGLLKVAKAANIYQAPLAVIVCADHEKAWVRSYDNKNTCDIDATILTDHMMLEAEELGLGSVWICHFRPDVLREEFQIPDNLEPINILAVGYSSESPASPERHSQTRVPVKDIVLGDFSL</sequence>
<name>A0ABS8DF94_9FIRM</name>
<feature type="domain" description="Nitroreductase" evidence="6">
    <location>
        <begin position="8"/>
        <end position="63"/>
    </location>
</feature>
<accession>A0ABS8DF94</accession>
<evidence type="ECO:0000256" key="5">
    <source>
        <dbReference type="ARBA" id="ARBA00023002"/>
    </source>
</evidence>
<comment type="cofactor">
    <cofactor evidence="1">
        <name>FMN</name>
        <dbReference type="ChEBI" id="CHEBI:58210"/>
    </cofactor>
</comment>
<dbReference type="EMBL" id="JAJCIS010000003">
    <property type="protein sequence ID" value="MCB7387090.1"/>
    <property type="molecule type" value="Genomic_DNA"/>
</dbReference>
<evidence type="ECO:0000259" key="6">
    <source>
        <dbReference type="Pfam" id="PF00881"/>
    </source>
</evidence>
<dbReference type="Proteomes" id="UP001299546">
    <property type="component" value="Unassembled WGS sequence"/>
</dbReference>
<dbReference type="SUPFAM" id="SSF55469">
    <property type="entry name" value="FMN-dependent nitroreductase-like"/>
    <property type="match status" value="1"/>
</dbReference>
<keyword evidence="8" id="KW-1185">Reference proteome</keyword>
<proteinExistence type="inferred from homology"/>
<evidence type="ECO:0000256" key="1">
    <source>
        <dbReference type="ARBA" id="ARBA00001917"/>
    </source>
</evidence>
<protein>
    <submittedName>
        <fullName evidence="7">Nitroreductase family protein</fullName>
    </submittedName>
</protein>